<comment type="cofactor">
    <cofactor evidence="1 6">
        <name>FAD</name>
        <dbReference type="ChEBI" id="CHEBI:57692"/>
    </cofactor>
</comment>
<dbReference type="PANTHER" id="PTHR11985:SF15">
    <property type="entry name" value="GLYCEROL-3-PHOSPHATE DEHYDROGENASE, MITOCHONDRIAL"/>
    <property type="match status" value="1"/>
</dbReference>
<keyword evidence="3 6" id="KW-0285">Flavoprotein</keyword>
<keyword evidence="4" id="KW-0274">FAD</keyword>
<reference evidence="8" key="3">
    <citation type="journal article" name="MicrobiologyOpen">
        <title>Whole-genome comparison between the type strain of Halobacterium salinarum (DSM 3754(T)) and the laboratory strains R1 and NRC-1.</title>
        <authorList>
            <person name="Pfeiffer F."/>
            <person name="Losensky G."/>
            <person name="Marchfelder A."/>
            <person name="Habermann B."/>
            <person name="Dyall-Smith M."/>
        </authorList>
    </citation>
    <scope>NUCLEOTIDE SEQUENCE</scope>
    <source>
        <strain evidence="8">91-R6</strain>
    </source>
</reference>
<dbReference type="PROSITE" id="PS00977">
    <property type="entry name" value="FAD_G3PDH_1"/>
    <property type="match status" value="1"/>
</dbReference>
<dbReference type="Proteomes" id="UP000296216">
    <property type="component" value="Chromosome"/>
</dbReference>
<dbReference type="PANTHER" id="PTHR11985">
    <property type="entry name" value="GLYCEROL-3-PHOSPHATE DEHYDROGENASE"/>
    <property type="match status" value="1"/>
</dbReference>
<dbReference type="SUPFAM" id="SSF51905">
    <property type="entry name" value="FAD/NAD(P)-binding domain"/>
    <property type="match status" value="1"/>
</dbReference>
<gene>
    <name evidence="8" type="primary">glpA2</name>
    <name evidence="9" type="ORF">APQ99_02263</name>
    <name evidence="8" type="ORF">HBSAL_06305</name>
</gene>
<evidence type="ECO:0000259" key="7">
    <source>
        <dbReference type="Pfam" id="PF01266"/>
    </source>
</evidence>
<evidence type="ECO:0000313" key="8">
    <source>
        <dbReference type="EMBL" id="QCC44918.1"/>
    </source>
</evidence>
<dbReference type="EMBL" id="VRYN01000011">
    <property type="protein sequence ID" value="TYO74737.1"/>
    <property type="molecule type" value="Genomic_DNA"/>
</dbReference>
<evidence type="ECO:0000256" key="1">
    <source>
        <dbReference type="ARBA" id="ARBA00001974"/>
    </source>
</evidence>
<dbReference type="Gene3D" id="3.50.50.60">
    <property type="entry name" value="FAD/NAD(P)-binding domain"/>
    <property type="match status" value="2"/>
</dbReference>
<comment type="similarity">
    <text evidence="2 6">Belongs to the FAD-dependent glycerol-3-phosphate dehydrogenase family.</text>
</comment>
<reference evidence="9 10" key="2">
    <citation type="submission" date="2019-07" db="EMBL/GenBank/DDBJ databases">
        <title>Genomic Encyclopedia of Archaeal and Bacterial Type Strains, Phase II (KMG-II): from individual species to whole genera.</title>
        <authorList>
            <person name="Goeker M."/>
        </authorList>
    </citation>
    <scope>NUCLEOTIDE SEQUENCE [LARGE SCALE GENOMIC DNA]</scope>
    <source>
        <strain evidence="9 10">DSM 3754</strain>
    </source>
</reference>
<dbReference type="AlphaFoldDB" id="A0A4D6GWG5"/>
<comment type="catalytic activity">
    <reaction evidence="6">
        <text>a quinone + sn-glycerol 3-phosphate = dihydroxyacetone phosphate + a quinol</text>
        <dbReference type="Rhea" id="RHEA:18977"/>
        <dbReference type="ChEBI" id="CHEBI:24646"/>
        <dbReference type="ChEBI" id="CHEBI:57597"/>
        <dbReference type="ChEBI" id="CHEBI:57642"/>
        <dbReference type="ChEBI" id="CHEBI:132124"/>
        <dbReference type="EC" id="1.1.5.3"/>
    </reaction>
</comment>
<evidence type="ECO:0000256" key="5">
    <source>
        <dbReference type="ARBA" id="ARBA00023002"/>
    </source>
</evidence>
<sequence length="403" mass="41616">MTHQTDVLVVGGGATGVGVARDLALRGVDVTLVDRGGLGSGTTGRSHGLLHSGARYADSTPADARECIRENEVLRDIAGACIRDTDGFFVQHARDDPAYFDTKVAACRDADIPVSVIDGATARAREPALTPAAERVAVVPDGVVLPSRLVAATAADARAHGATIRLHEPITALTTDAGRVTGARTADGTTLSATHVVNAAGAWAGDLAATAGVDVDMHPASGVMVTVETPETDTVFNRCRPAADGDIVVPHGSTAVLGTTSVDVDDADEFATPDAAVERVIDECSALLPAASDAPIRTTYWGVRPLYSPSDYGDDARAISRGFYVLDHADCDDTAGLTTVVGGKLTTHRLMAEATADLVADRLGVTEPSRTANEPLPGHDDPERLDALVDTFDAASPADADAR</sequence>
<dbReference type="GO" id="GO:0009331">
    <property type="term" value="C:glycerol-3-phosphate dehydrogenase (FAD) complex"/>
    <property type="evidence" value="ECO:0007669"/>
    <property type="project" value="UniProtKB-UniRule"/>
</dbReference>
<dbReference type="InterPro" id="IPR000447">
    <property type="entry name" value="G3P_DH_FAD-dep"/>
</dbReference>
<accession>A0A4D6GWG5</accession>
<dbReference type="EC" id="1.1.5.3" evidence="6"/>
<dbReference type="RefSeq" id="WP_136361381.1">
    <property type="nucleotide sequence ID" value="NZ_VRYN01000011.1"/>
</dbReference>
<feature type="domain" description="FAD dependent oxidoreductase" evidence="7">
    <location>
        <begin position="6"/>
        <end position="348"/>
    </location>
</feature>
<evidence type="ECO:0000256" key="3">
    <source>
        <dbReference type="ARBA" id="ARBA00022630"/>
    </source>
</evidence>
<keyword evidence="5 6" id="KW-0560">Oxidoreductase</keyword>
<name>A0A4D6GWG5_HALS9</name>
<dbReference type="Pfam" id="PF01266">
    <property type="entry name" value="DAO"/>
    <property type="match status" value="1"/>
</dbReference>
<reference evidence="8" key="1">
    <citation type="journal article" date="2019" name="Microbiol. Resour. Announc.">
        <title>The Genome Sequence of the Halobacterium salinarum Type Strain Is Closely Related to That of Laboratory Strains NRC-1 and R1.</title>
        <authorList>
            <person name="Pfeiffer F."/>
            <person name="Marchfelder A."/>
            <person name="Habermann B."/>
            <person name="Dyall-Smith M.L."/>
        </authorList>
    </citation>
    <scope>NUCLEOTIDE SEQUENCE [LARGE SCALE GENOMIC DNA]</scope>
    <source>
        <strain evidence="8">91-R6</strain>
    </source>
</reference>
<dbReference type="GeneID" id="39855100"/>
<dbReference type="EMBL" id="CP038631">
    <property type="protein sequence ID" value="QCC44918.1"/>
    <property type="molecule type" value="Genomic_DNA"/>
</dbReference>
<proteinExistence type="inferred from homology"/>
<dbReference type="PRINTS" id="PR01001">
    <property type="entry name" value="FADG3PDH"/>
</dbReference>
<evidence type="ECO:0000256" key="4">
    <source>
        <dbReference type="ARBA" id="ARBA00022827"/>
    </source>
</evidence>
<dbReference type="InterPro" id="IPR036188">
    <property type="entry name" value="FAD/NAD-bd_sf"/>
</dbReference>
<evidence type="ECO:0000313" key="9">
    <source>
        <dbReference type="EMBL" id="TYO74737.1"/>
    </source>
</evidence>
<dbReference type="InterPro" id="IPR006076">
    <property type="entry name" value="FAD-dep_OxRdtase"/>
</dbReference>
<evidence type="ECO:0000313" key="10">
    <source>
        <dbReference type="Proteomes" id="UP000323075"/>
    </source>
</evidence>
<dbReference type="SUPFAM" id="SSF54373">
    <property type="entry name" value="FAD-linked reductases, C-terminal domain"/>
    <property type="match status" value="1"/>
</dbReference>
<evidence type="ECO:0000256" key="2">
    <source>
        <dbReference type="ARBA" id="ARBA00007330"/>
    </source>
</evidence>
<evidence type="ECO:0000256" key="6">
    <source>
        <dbReference type="RuleBase" id="RU361217"/>
    </source>
</evidence>
<protein>
    <recommendedName>
        <fullName evidence="6">Glycerol-3-phosphate dehydrogenase</fullName>
        <ecNumber evidence="6">1.1.5.3</ecNumber>
    </recommendedName>
</protein>
<dbReference type="GO" id="GO:0004368">
    <property type="term" value="F:glycerol-3-phosphate dehydrogenase (quinone) activity"/>
    <property type="evidence" value="ECO:0007669"/>
    <property type="project" value="UniProtKB-EC"/>
</dbReference>
<dbReference type="GO" id="GO:0006072">
    <property type="term" value="P:glycerol-3-phosphate metabolic process"/>
    <property type="evidence" value="ECO:0007669"/>
    <property type="project" value="UniProtKB-UniRule"/>
</dbReference>
<dbReference type="Gene3D" id="3.30.9.10">
    <property type="entry name" value="D-Amino Acid Oxidase, subunit A, domain 2"/>
    <property type="match status" value="1"/>
</dbReference>
<organism evidence="8">
    <name type="scientific">Halobacterium salinarum (strain ATCC 33171 / DSM 3754 / JCM 8978 / NBRC 102687 / NCIMB 764 / 91-R6)</name>
    <dbReference type="NCBI Taxonomy" id="2597657"/>
    <lineage>
        <taxon>Archaea</taxon>
        <taxon>Methanobacteriati</taxon>
        <taxon>Methanobacteriota</taxon>
        <taxon>Stenosarchaea group</taxon>
        <taxon>Halobacteria</taxon>
        <taxon>Halobacteriales</taxon>
        <taxon>Halobacteriaceae</taxon>
        <taxon>Halobacterium</taxon>
    </lineage>
</organism>
<dbReference type="Proteomes" id="UP000323075">
    <property type="component" value="Unassembled WGS sequence"/>
</dbReference>